<feature type="region of interest" description="Disordered" evidence="1">
    <location>
        <begin position="1"/>
        <end position="95"/>
    </location>
</feature>
<dbReference type="EMBL" id="CAUYUJ010005088">
    <property type="protein sequence ID" value="CAK0812223.1"/>
    <property type="molecule type" value="Genomic_DNA"/>
</dbReference>
<feature type="non-terminal residue" evidence="2">
    <location>
        <position position="1"/>
    </location>
</feature>
<evidence type="ECO:0000313" key="2">
    <source>
        <dbReference type="EMBL" id="CAK0812223.1"/>
    </source>
</evidence>
<name>A0ABN9R0L8_9DINO</name>
<feature type="compositionally biased region" description="Polar residues" evidence="1">
    <location>
        <begin position="83"/>
        <end position="95"/>
    </location>
</feature>
<evidence type="ECO:0000313" key="3">
    <source>
        <dbReference type="Proteomes" id="UP001189429"/>
    </source>
</evidence>
<feature type="region of interest" description="Disordered" evidence="1">
    <location>
        <begin position="122"/>
        <end position="173"/>
    </location>
</feature>
<sequence length="173" mass="17648">RAAPSSSEGRPSSSGSTSGSGTRATTSASPRANLESRSGCYHTPSRATGRPTTTAPTPPSSSSTSSNRWSIASGAMQVGAPTAKSSSVEAPTSTSLVARWRSTPSMASPTRESSTYARWLVRSGRGGGCRRRGTTPAPSAQGAAKRRSLPRTAPGYASATTATRSTTSMTPCY</sequence>
<feature type="compositionally biased region" description="Low complexity" evidence="1">
    <location>
        <begin position="1"/>
        <end position="31"/>
    </location>
</feature>
<proteinExistence type="predicted"/>
<protein>
    <submittedName>
        <fullName evidence="2">Uncharacterized protein</fullName>
    </submittedName>
</protein>
<dbReference type="Proteomes" id="UP001189429">
    <property type="component" value="Unassembled WGS sequence"/>
</dbReference>
<comment type="caution">
    <text evidence="2">The sequence shown here is derived from an EMBL/GenBank/DDBJ whole genome shotgun (WGS) entry which is preliminary data.</text>
</comment>
<reference evidence="2" key="1">
    <citation type="submission" date="2023-10" db="EMBL/GenBank/DDBJ databases">
        <authorList>
            <person name="Chen Y."/>
            <person name="Shah S."/>
            <person name="Dougan E. K."/>
            <person name="Thang M."/>
            <person name="Chan C."/>
        </authorList>
    </citation>
    <scope>NUCLEOTIDE SEQUENCE [LARGE SCALE GENOMIC DNA]</scope>
</reference>
<keyword evidence="3" id="KW-1185">Reference proteome</keyword>
<evidence type="ECO:0000256" key="1">
    <source>
        <dbReference type="SAM" id="MobiDB-lite"/>
    </source>
</evidence>
<feature type="compositionally biased region" description="Low complexity" evidence="1">
    <location>
        <begin position="157"/>
        <end position="173"/>
    </location>
</feature>
<accession>A0ABN9R0L8</accession>
<feature type="non-terminal residue" evidence="2">
    <location>
        <position position="173"/>
    </location>
</feature>
<gene>
    <name evidence="2" type="ORF">PCOR1329_LOCUS16559</name>
</gene>
<organism evidence="2 3">
    <name type="scientific">Prorocentrum cordatum</name>
    <dbReference type="NCBI Taxonomy" id="2364126"/>
    <lineage>
        <taxon>Eukaryota</taxon>
        <taxon>Sar</taxon>
        <taxon>Alveolata</taxon>
        <taxon>Dinophyceae</taxon>
        <taxon>Prorocentrales</taxon>
        <taxon>Prorocentraceae</taxon>
        <taxon>Prorocentrum</taxon>
    </lineage>
</organism>
<feature type="compositionally biased region" description="Low complexity" evidence="1">
    <location>
        <begin position="43"/>
        <end position="66"/>
    </location>
</feature>